<name>A0A6P1ZIQ3_9BACT</name>
<dbReference type="EMBL" id="QMIF01000003">
    <property type="protein sequence ID" value="TVM35173.1"/>
    <property type="molecule type" value="Genomic_DNA"/>
</dbReference>
<dbReference type="CDD" id="cd07890">
    <property type="entry name" value="CYTH-like_AC_IV-like"/>
    <property type="match status" value="1"/>
</dbReference>
<dbReference type="OrthoDB" id="116396at2"/>
<dbReference type="InterPro" id="IPR008173">
    <property type="entry name" value="Adenylyl_cyclase_CyaB"/>
</dbReference>
<organism evidence="2 3">
    <name type="scientific">Oceanidesulfovibrio marinus</name>
    <dbReference type="NCBI Taxonomy" id="370038"/>
    <lineage>
        <taxon>Bacteria</taxon>
        <taxon>Pseudomonadati</taxon>
        <taxon>Thermodesulfobacteriota</taxon>
        <taxon>Desulfovibrionia</taxon>
        <taxon>Desulfovibrionales</taxon>
        <taxon>Desulfovibrionaceae</taxon>
        <taxon>Oceanidesulfovibrio</taxon>
    </lineage>
</organism>
<accession>A0A6P1ZIQ3</accession>
<dbReference type="AlphaFoldDB" id="A0A6P1ZIQ3"/>
<dbReference type="Proteomes" id="UP000434052">
    <property type="component" value="Unassembled WGS sequence"/>
</dbReference>
<sequence length="187" mass="21520">MALETEIKFKGADFDRVRTILLALSAERKGRWMERNLVFDDADRSLRRKGVLLRLRQDRNFVLTLKQPPAEEQEDVKVFHEHETIVQDFEAMRAILEGLGYTVAFRYEKVREEWAAGEVHVCLDELPFGQFVELEGERVAILALARELGLSLDTSTTATYHALNQAWREEVGLAPDENFVFESPPDV</sequence>
<feature type="domain" description="CYTH" evidence="1">
    <location>
        <begin position="2"/>
        <end position="166"/>
    </location>
</feature>
<dbReference type="PANTHER" id="PTHR21028:SF2">
    <property type="entry name" value="CYTH DOMAIN-CONTAINING PROTEIN"/>
    <property type="match status" value="1"/>
</dbReference>
<comment type="caution">
    <text evidence="2">The sequence shown here is derived from an EMBL/GenBank/DDBJ whole genome shotgun (WGS) entry which is preliminary data.</text>
</comment>
<reference evidence="2 3" key="1">
    <citation type="submission" date="2018-06" db="EMBL/GenBank/DDBJ databases">
        <title>Complete genome of Desulfovibrio marinus P48SEP.</title>
        <authorList>
            <person name="Crispim J.S."/>
            <person name="Vidigal P.M.P."/>
            <person name="Silva L.C.F."/>
            <person name="Araujo L.C."/>
            <person name="Laguardia C.N."/>
            <person name="Dias R.S."/>
            <person name="Sousa M.P."/>
            <person name="Paula S.O."/>
            <person name="Silva C."/>
        </authorList>
    </citation>
    <scope>NUCLEOTIDE SEQUENCE [LARGE SCALE GENOMIC DNA]</scope>
    <source>
        <strain evidence="2 3">P48SEP</strain>
    </source>
</reference>
<dbReference type="RefSeq" id="WP_144234732.1">
    <property type="nucleotide sequence ID" value="NZ_QMIF01000003.1"/>
</dbReference>
<dbReference type="InterPro" id="IPR033469">
    <property type="entry name" value="CYTH-like_dom_sf"/>
</dbReference>
<dbReference type="Pfam" id="PF01928">
    <property type="entry name" value="CYTH"/>
    <property type="match status" value="1"/>
</dbReference>
<dbReference type="SMART" id="SM01118">
    <property type="entry name" value="CYTH"/>
    <property type="match status" value="1"/>
</dbReference>
<protein>
    <submittedName>
        <fullName evidence="2">Adenylate cyclase</fullName>
    </submittedName>
</protein>
<evidence type="ECO:0000259" key="1">
    <source>
        <dbReference type="PROSITE" id="PS51707"/>
    </source>
</evidence>
<dbReference type="PROSITE" id="PS51707">
    <property type="entry name" value="CYTH"/>
    <property type="match status" value="1"/>
</dbReference>
<gene>
    <name evidence="2" type="ORF">DQK91_07200</name>
</gene>
<dbReference type="PANTHER" id="PTHR21028">
    <property type="entry name" value="SI:CH211-156B7.4"/>
    <property type="match status" value="1"/>
</dbReference>
<dbReference type="SUPFAM" id="SSF55154">
    <property type="entry name" value="CYTH-like phosphatases"/>
    <property type="match status" value="1"/>
</dbReference>
<evidence type="ECO:0000313" key="2">
    <source>
        <dbReference type="EMBL" id="TVM35173.1"/>
    </source>
</evidence>
<proteinExistence type="predicted"/>
<dbReference type="InterPro" id="IPR023577">
    <property type="entry name" value="CYTH_domain"/>
</dbReference>
<evidence type="ECO:0000313" key="3">
    <source>
        <dbReference type="Proteomes" id="UP000434052"/>
    </source>
</evidence>
<dbReference type="Gene3D" id="2.40.320.10">
    <property type="entry name" value="Hypothetical Protein Pfu-838710-001"/>
    <property type="match status" value="1"/>
</dbReference>